<dbReference type="EC" id="2.3.-.-" evidence="2"/>
<keyword evidence="3" id="KW-1185">Reference proteome</keyword>
<dbReference type="InterPro" id="IPR000182">
    <property type="entry name" value="GNAT_dom"/>
</dbReference>
<dbReference type="GO" id="GO:0016746">
    <property type="term" value="F:acyltransferase activity"/>
    <property type="evidence" value="ECO:0007669"/>
    <property type="project" value="UniProtKB-KW"/>
</dbReference>
<gene>
    <name evidence="2" type="ORF">ACFS2C_22080</name>
</gene>
<evidence type="ECO:0000259" key="1">
    <source>
        <dbReference type="PROSITE" id="PS51186"/>
    </source>
</evidence>
<reference evidence="3" key="1">
    <citation type="journal article" date="2019" name="Int. J. Syst. Evol. Microbiol.">
        <title>The Global Catalogue of Microorganisms (GCM) 10K type strain sequencing project: providing services to taxonomists for standard genome sequencing and annotation.</title>
        <authorList>
            <consortium name="The Broad Institute Genomics Platform"/>
            <consortium name="The Broad Institute Genome Sequencing Center for Infectious Disease"/>
            <person name="Wu L."/>
            <person name="Ma J."/>
        </authorList>
    </citation>
    <scope>NUCLEOTIDE SEQUENCE [LARGE SCALE GENOMIC DNA]</scope>
    <source>
        <strain evidence="3">IBRC-M 10906</strain>
    </source>
</reference>
<dbReference type="RefSeq" id="WP_377390288.1">
    <property type="nucleotide sequence ID" value="NZ_JBHSAN010000022.1"/>
</dbReference>
<dbReference type="PROSITE" id="PS51186">
    <property type="entry name" value="GNAT"/>
    <property type="match status" value="1"/>
</dbReference>
<dbReference type="Proteomes" id="UP001597478">
    <property type="component" value="Unassembled WGS sequence"/>
</dbReference>
<keyword evidence="2" id="KW-0808">Transferase</keyword>
<evidence type="ECO:0000313" key="3">
    <source>
        <dbReference type="Proteomes" id="UP001597478"/>
    </source>
</evidence>
<sequence>MRQSADPVAGQADRFAAIDPLLPAPAGPVDGETLVATLADGSRVTGVLRVTLTDPHAPEALWSALETWELTPFPGEHGTEGMDALLRACRARLDAASPGLDSALVVTWPSRDAEATRALLDHGLVPLSALAVRTGRRRTAPGNPEVVVRRARAEDTETVVRLERVEMEYSTRVGNIRPRPGAAERRRATLREQLVAGLPVWIAELDGTAVGIADGGWTDVVAGTRAASLLPAGRWGYLHSVAVLPDARGRGVGRAITAEAHATLARRRIRGTYLYYNPPNPLSSVFWHRQGYRPLWTIWEARPATALR</sequence>
<dbReference type="SUPFAM" id="SSF55729">
    <property type="entry name" value="Acyl-CoA N-acyltransferases (Nat)"/>
    <property type="match status" value="1"/>
</dbReference>
<dbReference type="EMBL" id="JBHUOF010000041">
    <property type="protein sequence ID" value="MFD2802081.1"/>
    <property type="molecule type" value="Genomic_DNA"/>
</dbReference>
<dbReference type="CDD" id="cd04301">
    <property type="entry name" value="NAT_SF"/>
    <property type="match status" value="1"/>
</dbReference>
<accession>A0ABW5WEX7</accession>
<evidence type="ECO:0000313" key="2">
    <source>
        <dbReference type="EMBL" id="MFD2802081.1"/>
    </source>
</evidence>
<comment type="caution">
    <text evidence="2">The sequence shown here is derived from an EMBL/GenBank/DDBJ whole genome shotgun (WGS) entry which is preliminary data.</text>
</comment>
<proteinExistence type="predicted"/>
<dbReference type="Pfam" id="PF13508">
    <property type="entry name" value="Acetyltransf_7"/>
    <property type="match status" value="1"/>
</dbReference>
<dbReference type="Gene3D" id="3.40.630.30">
    <property type="match status" value="1"/>
</dbReference>
<feature type="domain" description="N-acetyltransferase" evidence="1">
    <location>
        <begin position="146"/>
        <end position="308"/>
    </location>
</feature>
<dbReference type="InterPro" id="IPR016181">
    <property type="entry name" value="Acyl_CoA_acyltransferase"/>
</dbReference>
<organism evidence="2 3">
    <name type="scientific">Prauserella oleivorans</name>
    <dbReference type="NCBI Taxonomy" id="1478153"/>
    <lineage>
        <taxon>Bacteria</taxon>
        <taxon>Bacillati</taxon>
        <taxon>Actinomycetota</taxon>
        <taxon>Actinomycetes</taxon>
        <taxon>Pseudonocardiales</taxon>
        <taxon>Pseudonocardiaceae</taxon>
        <taxon>Prauserella</taxon>
    </lineage>
</organism>
<name>A0ABW5WEX7_9PSEU</name>
<keyword evidence="2" id="KW-0012">Acyltransferase</keyword>
<protein>
    <submittedName>
        <fullName evidence="2">GNAT family N-acetyltransferase</fullName>
        <ecNumber evidence="2">2.3.-.-</ecNumber>
    </submittedName>
</protein>